<evidence type="ECO:0000256" key="1">
    <source>
        <dbReference type="SAM" id="SignalP"/>
    </source>
</evidence>
<sequence length="44" mass="4611">MKKILALMLAGTLALGAHSAFSSVKSVKASVDKVNVQLRAIDNI</sequence>
<evidence type="ECO:0000313" key="3">
    <source>
        <dbReference type="Proteomes" id="UP001595530"/>
    </source>
</evidence>
<gene>
    <name evidence="2" type="ORF">ACFOFO_20030</name>
</gene>
<protein>
    <submittedName>
        <fullName evidence="2">Uncharacterized protein</fullName>
    </submittedName>
</protein>
<reference evidence="3" key="1">
    <citation type="journal article" date="2019" name="Int. J. Syst. Evol. Microbiol.">
        <title>The Global Catalogue of Microorganisms (GCM) 10K type strain sequencing project: providing services to taxonomists for standard genome sequencing and annotation.</title>
        <authorList>
            <consortium name="The Broad Institute Genomics Platform"/>
            <consortium name="The Broad Institute Genome Sequencing Center for Infectious Disease"/>
            <person name="Wu L."/>
            <person name="Ma J."/>
        </authorList>
    </citation>
    <scope>NUCLEOTIDE SEQUENCE [LARGE SCALE GENOMIC DNA]</scope>
    <source>
        <strain evidence="3">KCTC 42986</strain>
    </source>
</reference>
<dbReference type="Proteomes" id="UP001595530">
    <property type="component" value="Unassembled WGS sequence"/>
</dbReference>
<feature type="signal peptide" evidence="1">
    <location>
        <begin position="1"/>
        <end position="19"/>
    </location>
</feature>
<keyword evidence="1" id="KW-0732">Signal</keyword>
<dbReference type="EMBL" id="JBHRTP010000071">
    <property type="protein sequence ID" value="MFC3110221.1"/>
    <property type="molecule type" value="Genomic_DNA"/>
</dbReference>
<dbReference type="RefSeq" id="WP_390328647.1">
    <property type="nucleotide sequence ID" value="NZ_JBHRTP010000071.1"/>
</dbReference>
<feature type="chain" id="PRO_5046084273" evidence="1">
    <location>
        <begin position="20"/>
        <end position="44"/>
    </location>
</feature>
<comment type="caution">
    <text evidence="2">The sequence shown here is derived from an EMBL/GenBank/DDBJ whole genome shotgun (WGS) entry which is preliminary data.</text>
</comment>
<organism evidence="2 3">
    <name type="scientific">Undibacterium arcticum</name>
    <dbReference type="NCBI Taxonomy" id="1762892"/>
    <lineage>
        <taxon>Bacteria</taxon>
        <taxon>Pseudomonadati</taxon>
        <taxon>Pseudomonadota</taxon>
        <taxon>Betaproteobacteria</taxon>
        <taxon>Burkholderiales</taxon>
        <taxon>Oxalobacteraceae</taxon>
        <taxon>Undibacterium</taxon>
    </lineage>
</organism>
<keyword evidence="3" id="KW-1185">Reference proteome</keyword>
<evidence type="ECO:0000313" key="2">
    <source>
        <dbReference type="EMBL" id="MFC3110221.1"/>
    </source>
</evidence>
<name>A0ABV7F955_9BURK</name>
<accession>A0ABV7F955</accession>
<proteinExistence type="predicted"/>